<dbReference type="Gene3D" id="1.10.10.1020">
    <property type="entry name" value="RecBCD complex, subunit RecD, N-terminal domain"/>
    <property type="match status" value="1"/>
</dbReference>
<dbReference type="RefSeq" id="WP_078217665.1">
    <property type="nucleotide sequence ID" value="NZ_MUXZ01000005.1"/>
</dbReference>
<evidence type="ECO:0000256" key="3">
    <source>
        <dbReference type="ARBA" id="ARBA00022763"/>
    </source>
</evidence>
<evidence type="ECO:0000256" key="11">
    <source>
        <dbReference type="HAMAP-Rule" id="MF_01487"/>
    </source>
</evidence>
<dbReference type="GO" id="GO:0000724">
    <property type="term" value="P:double-strand break repair via homologous recombination"/>
    <property type="evidence" value="ECO:0007669"/>
    <property type="project" value="UniProtKB-UniRule"/>
</dbReference>
<dbReference type="CDD" id="cd17933">
    <property type="entry name" value="DEXSc_RecD-like"/>
    <property type="match status" value="1"/>
</dbReference>
<comment type="similarity">
    <text evidence="11">Belongs to the RecD family.</text>
</comment>
<dbReference type="Gene3D" id="3.40.50.300">
    <property type="entry name" value="P-loop containing nucleotide triphosphate hydrolases"/>
    <property type="match status" value="3"/>
</dbReference>
<dbReference type="CDD" id="cd18809">
    <property type="entry name" value="SF1_C_RecD"/>
    <property type="match status" value="1"/>
</dbReference>
<keyword evidence="9 11" id="KW-0234">DNA repair</keyword>
<evidence type="ECO:0000256" key="7">
    <source>
        <dbReference type="ARBA" id="ARBA00022840"/>
    </source>
</evidence>
<evidence type="ECO:0000256" key="1">
    <source>
        <dbReference type="ARBA" id="ARBA00022722"/>
    </source>
</evidence>
<keyword evidence="2 11" id="KW-0547">Nucleotide-binding</keyword>
<evidence type="ECO:0000256" key="2">
    <source>
        <dbReference type="ARBA" id="ARBA00022741"/>
    </source>
</evidence>
<dbReference type="InterPro" id="IPR027417">
    <property type="entry name" value="P-loop_NTPase"/>
</dbReference>
<dbReference type="GO" id="GO:0003677">
    <property type="term" value="F:DNA binding"/>
    <property type="evidence" value="ECO:0007669"/>
    <property type="project" value="UniProtKB-UniRule"/>
</dbReference>
<feature type="domain" description="UvrD-like helicase C-terminal" evidence="12">
    <location>
        <begin position="597"/>
        <end position="642"/>
    </location>
</feature>
<dbReference type="GO" id="GO:0043139">
    <property type="term" value="F:5'-3' DNA helicase activity"/>
    <property type="evidence" value="ECO:0007669"/>
    <property type="project" value="UniProtKB-UniRule"/>
</dbReference>
<reference evidence="14 15" key="1">
    <citation type="submission" date="2018-06" db="EMBL/GenBank/DDBJ databases">
        <authorList>
            <consortium name="Pathogen Informatics"/>
            <person name="Doyle S."/>
        </authorList>
    </citation>
    <scope>NUCLEOTIDE SEQUENCE [LARGE SCALE GENOMIC DNA]</scope>
    <source>
        <strain evidence="14 15">NCTC1659</strain>
    </source>
</reference>
<keyword evidence="3 11" id="KW-0227">DNA damage</keyword>
<dbReference type="InterPro" id="IPR050534">
    <property type="entry name" value="Coronavir_polyprotein_1ab"/>
</dbReference>
<keyword evidence="8 11" id="KW-0238">DNA-binding</keyword>
<accession>A0A1V4B392</accession>
<dbReference type="Proteomes" id="UP000254329">
    <property type="component" value="Unassembled WGS sequence"/>
</dbReference>
<gene>
    <name evidence="11 14" type="primary">recD</name>
    <name evidence="14" type="ORF">NCTC1659_01998</name>
</gene>
<dbReference type="AlphaFoldDB" id="A0A1V4B392"/>
<dbReference type="SUPFAM" id="SSF52540">
    <property type="entry name" value="P-loop containing nucleoside triphosphate hydrolases"/>
    <property type="match status" value="2"/>
</dbReference>
<keyword evidence="4 11" id="KW-0378">Hydrolase</keyword>
<dbReference type="HAMAP" id="MF_01487">
    <property type="entry name" value="RecD"/>
    <property type="match status" value="1"/>
</dbReference>
<dbReference type="STRING" id="733.B0186_01785"/>
<dbReference type="EC" id="5.6.2.3" evidence="11"/>
<keyword evidence="15" id="KW-1185">Reference proteome</keyword>
<organism evidence="14 15">
    <name type="scientific">Canicola haemoglobinophilus</name>
    <dbReference type="NCBI Taxonomy" id="733"/>
    <lineage>
        <taxon>Bacteria</taxon>
        <taxon>Pseudomonadati</taxon>
        <taxon>Pseudomonadota</taxon>
        <taxon>Gammaproteobacteria</taxon>
        <taxon>Pasteurellales</taxon>
        <taxon>Pasteurellaceae</taxon>
        <taxon>Canicola</taxon>
    </lineage>
</organism>
<comment type="miscellaneous">
    <text evidence="11">In the RecBCD complex, RecB has a slow 3'-5' helicase, an exonuclease activity and loads RecA onto ssDNA, RecD has a fast 5'-3' helicase activity, while RecC stimulates the ATPase and processivity of the RecB helicase and contributes to recognition of the Chi site.</text>
</comment>
<comment type="function">
    <text evidence="11">A helicase/nuclease that prepares dsDNA breaks (DSB) for recombinational DNA repair. Binds to DSBs and unwinds DNA via a highly rapid and processive ATP-dependent bidirectional helicase activity. Unwinds dsDNA until it encounters a Chi (crossover hotspot instigator) sequence from the 3' direction. Cuts ssDNA a few nucleotides 3' to the Chi site. The properties and activities of the enzyme are changed at Chi. The Chi-altered holoenzyme produces a long 3'-ssDNA overhang and facilitates RecA-binding to the ssDNA for homologous DNA recombination and repair. Holoenzyme degrades any linearized DNA that is unable to undergo homologous recombination. In the holoenzyme this subunit has ssDNA-dependent ATPase and 5'-3' helicase activity. When added to pre-assembled RecBC greatly stimulates nuclease activity and augments holoenzyme processivity. Negatively regulates the RecA-loading ability of RecBCD.</text>
</comment>
<dbReference type="PANTHER" id="PTHR43788">
    <property type="entry name" value="DNA2/NAM7 HELICASE FAMILY MEMBER"/>
    <property type="match status" value="1"/>
</dbReference>
<evidence type="ECO:0000259" key="13">
    <source>
        <dbReference type="Pfam" id="PF21185"/>
    </source>
</evidence>
<dbReference type="NCBIfam" id="TIGR01447">
    <property type="entry name" value="recD"/>
    <property type="match status" value="1"/>
</dbReference>
<dbReference type="InterPro" id="IPR006344">
    <property type="entry name" value="RecD"/>
</dbReference>
<dbReference type="GO" id="GO:0009338">
    <property type="term" value="C:exodeoxyribonuclease V complex"/>
    <property type="evidence" value="ECO:0007669"/>
    <property type="project" value="InterPro"/>
</dbReference>
<protein>
    <recommendedName>
        <fullName evidence="11">RecBCD enzyme subunit RecD</fullName>
        <ecNumber evidence="11">5.6.2.3</ecNumber>
    </recommendedName>
    <alternativeName>
        <fullName evidence="11">DNA 5'-3' helicase subunit RecD</fullName>
    </alternativeName>
    <alternativeName>
        <fullName evidence="11">Exonuclease V subunit RecD</fullName>
        <shortName evidence="11">ExoV subunit RecD</shortName>
    </alternativeName>
    <alternativeName>
        <fullName evidence="11">Helicase/nuclease RecBCD subunit RecD</fullName>
    </alternativeName>
</protein>
<evidence type="ECO:0000313" key="14">
    <source>
        <dbReference type="EMBL" id="STO60699.1"/>
    </source>
</evidence>
<dbReference type="Pfam" id="PF13538">
    <property type="entry name" value="UvrD_C_2"/>
    <property type="match status" value="1"/>
</dbReference>
<keyword evidence="6 11" id="KW-0269">Exonuclease</keyword>
<dbReference type="InterPro" id="IPR041851">
    <property type="entry name" value="RecD_N_sf"/>
</dbReference>
<feature type="binding site" evidence="11">
    <location>
        <begin position="198"/>
        <end position="205"/>
    </location>
    <ligand>
        <name>ATP</name>
        <dbReference type="ChEBI" id="CHEBI:30616"/>
    </ligand>
</feature>
<evidence type="ECO:0000256" key="6">
    <source>
        <dbReference type="ARBA" id="ARBA00022839"/>
    </source>
</evidence>
<name>A0A1V4B392_9PAST</name>
<evidence type="ECO:0000256" key="5">
    <source>
        <dbReference type="ARBA" id="ARBA00022806"/>
    </source>
</evidence>
<evidence type="ECO:0000256" key="4">
    <source>
        <dbReference type="ARBA" id="ARBA00022801"/>
    </source>
</evidence>
<dbReference type="EMBL" id="UGHF01000001">
    <property type="protein sequence ID" value="STO60699.1"/>
    <property type="molecule type" value="Genomic_DNA"/>
</dbReference>
<dbReference type="GO" id="GO:0017116">
    <property type="term" value="F:single-stranded DNA helicase activity"/>
    <property type="evidence" value="ECO:0007669"/>
    <property type="project" value="TreeGrafter"/>
</dbReference>
<keyword evidence="1 11" id="KW-0540">Nuclease</keyword>
<dbReference type="InterPro" id="IPR049550">
    <property type="entry name" value="RecD_N"/>
</dbReference>
<comment type="catalytic activity">
    <reaction evidence="11">
        <text>ATP + H2O = ADP + phosphate + H(+)</text>
        <dbReference type="Rhea" id="RHEA:13065"/>
        <dbReference type="ChEBI" id="CHEBI:15377"/>
        <dbReference type="ChEBI" id="CHEBI:15378"/>
        <dbReference type="ChEBI" id="CHEBI:30616"/>
        <dbReference type="ChEBI" id="CHEBI:43474"/>
        <dbReference type="ChEBI" id="CHEBI:456216"/>
        <dbReference type="EC" id="5.6.2.3"/>
    </reaction>
</comment>
<keyword evidence="10 11" id="KW-0413">Isomerase</keyword>
<sequence>MLTILSQLKEKQLIQASDYYFAKLIADKQQNLDYSPQVKNLAILLAALCSFHYQQGHTCLKLANFAFKNIFNLPYVERGYLDEIKDKIENLAISKWQELLIDHIAFTQDPVHEAKPLVLQNNRLYFYRIWQDEYRIAEFLIQTMQQKENQSVSLEKTQMILQKYFPAEYEDNSLQQTHNWQKIAVATAIHQPFCVVTGGPGTGKTTTVTRLLLALQELAEGKLIIRLVAPTGKASDRLKISMQNSFNLLTEKEHIHVSEQIKNAIPFNAETIHSLIGVRFFEEKTKYNKRNPLPIDLLVVDEASMVDLSLMAKLLQALKPTCRLILLGDKDQLSSVEAGAILAELGTFRQYPISSKLADYLQQTTGEKLESQANKNLIRDCLCNLEGSRRFGKHIYIGKLAKLINQQQSAASWQLFEQYQQENTGKENAEINLIDFAAEYAKGSTDEQSSKHHYAQYCAELVVQSAVQNYAEYLQLIQKITEHNLPIKSHIADIFAAFNKVRFLTALRVGELGSENLNQLIAERLRQKGLVQFNHSRDFYLGKPIIITENNSRLGLANGDIALYLTEKQHDGSEKGYFWFENGKAELASRIPNHSPAFTMTIHKSQGSEFAHTFVILPSEPNPVLCKELVYTGVTRAINQVTVFSDQKVWNIAVNKATERQSGLGEVLEKLMAN</sequence>
<dbReference type="PANTHER" id="PTHR43788:SF6">
    <property type="entry name" value="DNA HELICASE B"/>
    <property type="match status" value="1"/>
</dbReference>
<proteinExistence type="inferred from homology"/>
<feature type="domain" description="RecBCD enzyme subunit RecD N-terminal" evidence="13">
    <location>
        <begin position="10"/>
        <end position="125"/>
    </location>
</feature>
<evidence type="ECO:0000256" key="10">
    <source>
        <dbReference type="ARBA" id="ARBA00023235"/>
    </source>
</evidence>
<evidence type="ECO:0000259" key="12">
    <source>
        <dbReference type="Pfam" id="PF13538"/>
    </source>
</evidence>
<dbReference type="Pfam" id="PF21185">
    <property type="entry name" value="RecD_N"/>
    <property type="match status" value="1"/>
</dbReference>
<comment type="subunit">
    <text evidence="11">Heterotrimer of RecB, RecC and RecD. All subunits contribute to DNA-binding.</text>
</comment>
<dbReference type="GO" id="GO:0016887">
    <property type="term" value="F:ATP hydrolysis activity"/>
    <property type="evidence" value="ECO:0007669"/>
    <property type="project" value="RHEA"/>
</dbReference>
<dbReference type="Pfam" id="PF13245">
    <property type="entry name" value="AAA_19"/>
    <property type="match status" value="1"/>
</dbReference>
<evidence type="ECO:0000313" key="15">
    <source>
        <dbReference type="Proteomes" id="UP000254329"/>
    </source>
</evidence>
<keyword evidence="7 11" id="KW-0067">ATP-binding</keyword>
<keyword evidence="5 11" id="KW-0347">Helicase</keyword>
<dbReference type="InterPro" id="IPR027785">
    <property type="entry name" value="UvrD-like_helicase_C"/>
</dbReference>
<evidence type="ECO:0000256" key="8">
    <source>
        <dbReference type="ARBA" id="ARBA00023125"/>
    </source>
</evidence>
<dbReference type="GO" id="GO:0005524">
    <property type="term" value="F:ATP binding"/>
    <property type="evidence" value="ECO:0007669"/>
    <property type="project" value="UniProtKB-UniRule"/>
</dbReference>
<dbReference type="GO" id="GO:0008854">
    <property type="term" value="F:exodeoxyribonuclease V activity"/>
    <property type="evidence" value="ECO:0007669"/>
    <property type="project" value="InterPro"/>
</dbReference>
<evidence type="ECO:0000256" key="9">
    <source>
        <dbReference type="ARBA" id="ARBA00023204"/>
    </source>
</evidence>